<evidence type="ECO:0000313" key="2">
    <source>
        <dbReference type="WBParaSite" id="JU765_v2.g16823.t1"/>
    </source>
</evidence>
<reference evidence="2" key="1">
    <citation type="submission" date="2022-11" db="UniProtKB">
        <authorList>
            <consortium name="WormBaseParasite"/>
        </authorList>
    </citation>
    <scope>IDENTIFICATION</scope>
</reference>
<protein>
    <submittedName>
        <fullName evidence="2">EB domain-containing protein</fullName>
    </submittedName>
</protein>
<evidence type="ECO:0000313" key="1">
    <source>
        <dbReference type="Proteomes" id="UP000887576"/>
    </source>
</evidence>
<sequence>MQCNGGICRWLTNDQAFCRNPNAPIERINGVIKNCLYQDCSFGYQCEYNAAFNQGQYICCGTAYYDDGNNGNELGQPKYNLGQRTPLECRAINACTYVDYPHCVYSQTWGYKVCCSTKHCA</sequence>
<proteinExistence type="predicted"/>
<dbReference type="Proteomes" id="UP000887576">
    <property type="component" value="Unplaced"/>
</dbReference>
<organism evidence="1 2">
    <name type="scientific">Panagrolaimus sp. JU765</name>
    <dbReference type="NCBI Taxonomy" id="591449"/>
    <lineage>
        <taxon>Eukaryota</taxon>
        <taxon>Metazoa</taxon>
        <taxon>Ecdysozoa</taxon>
        <taxon>Nematoda</taxon>
        <taxon>Chromadorea</taxon>
        <taxon>Rhabditida</taxon>
        <taxon>Tylenchina</taxon>
        <taxon>Panagrolaimomorpha</taxon>
        <taxon>Panagrolaimoidea</taxon>
        <taxon>Panagrolaimidae</taxon>
        <taxon>Panagrolaimus</taxon>
    </lineage>
</organism>
<dbReference type="WBParaSite" id="JU765_v2.g16823.t1">
    <property type="protein sequence ID" value="JU765_v2.g16823.t1"/>
    <property type="gene ID" value="JU765_v2.g16823"/>
</dbReference>
<name>A0AC34QJ67_9BILA</name>
<accession>A0AC34QJ67</accession>